<feature type="active site" description="Proton donor/acceptor" evidence="7">
    <location>
        <position position="292"/>
    </location>
</feature>
<dbReference type="SUPFAM" id="SSF141523">
    <property type="entry name" value="L,D-transpeptidase catalytic domain-like"/>
    <property type="match status" value="1"/>
</dbReference>
<evidence type="ECO:0000256" key="6">
    <source>
        <dbReference type="ARBA" id="ARBA00023316"/>
    </source>
</evidence>
<evidence type="ECO:0000256" key="3">
    <source>
        <dbReference type="ARBA" id="ARBA00022679"/>
    </source>
</evidence>
<keyword evidence="3" id="KW-0808">Transferase</keyword>
<dbReference type="InterPro" id="IPR038063">
    <property type="entry name" value="Transpep_catalytic_dom"/>
</dbReference>
<evidence type="ECO:0000259" key="8">
    <source>
        <dbReference type="PROSITE" id="PS52029"/>
    </source>
</evidence>
<dbReference type="Pfam" id="PF03734">
    <property type="entry name" value="YkuD"/>
    <property type="match status" value="1"/>
</dbReference>
<dbReference type="Gene3D" id="2.30.30.40">
    <property type="entry name" value="SH3 Domains"/>
    <property type="match status" value="2"/>
</dbReference>
<feature type="active site" description="Nucleophile" evidence="7">
    <location>
        <position position="313"/>
    </location>
</feature>
<feature type="domain" description="L,D-TPase catalytic" evidence="8">
    <location>
        <begin position="214"/>
        <end position="337"/>
    </location>
</feature>
<evidence type="ECO:0000256" key="1">
    <source>
        <dbReference type="ARBA" id="ARBA00004752"/>
    </source>
</evidence>
<keyword evidence="4 7" id="KW-0133">Cell shape</keyword>
<dbReference type="UniPathway" id="UPA00219"/>
<dbReference type="GO" id="GO:0004180">
    <property type="term" value="F:carboxypeptidase activity"/>
    <property type="evidence" value="ECO:0007669"/>
    <property type="project" value="UniProtKB-ARBA"/>
</dbReference>
<dbReference type="Gene3D" id="2.40.440.10">
    <property type="entry name" value="L,D-transpeptidase catalytic domain-like"/>
    <property type="match status" value="1"/>
</dbReference>
<dbReference type="GO" id="GO:0071555">
    <property type="term" value="P:cell wall organization"/>
    <property type="evidence" value="ECO:0007669"/>
    <property type="project" value="UniProtKB-UniRule"/>
</dbReference>
<gene>
    <name evidence="9" type="ORF">AVDCRST_MAG73-1102</name>
</gene>
<protein>
    <recommendedName>
        <fullName evidence="8">L,D-TPase catalytic domain-containing protein</fullName>
    </recommendedName>
</protein>
<evidence type="ECO:0000256" key="5">
    <source>
        <dbReference type="ARBA" id="ARBA00022984"/>
    </source>
</evidence>
<sequence length="338" mass="35412">MEETGRPAAGPGPLGWGHRMAGLAAALALLAILTAAPGVAPRGAAAGQAATVVAGVVDVWAGPAEGSGWVGQLTWGDRVDVYWGPEGDLYEINHDGYGLRGWVAGWAIRLDGATGTAGTGAGSSTGQAALAAGGRTGATAWVATDVLNIRGGAAESAAIWDRVVWGDAVTVIGAEVDGYVPIDYNGAQAWVWGGYLRFDATPGPAVGAATGPERWIDVDRSSGMVTLYEGGNQVYVAWGSMGFDQSNDGFYATANGSFRVYARNDDLTWTDWGRVYITDWVAFDPARSNGFHSFSRDQYGNVLGWGENPTYGCIALAPAASQRIYEFARLGTRVEVHW</sequence>
<dbReference type="AlphaFoldDB" id="A0A6J4TUT2"/>
<dbReference type="EMBL" id="CADCWE010000067">
    <property type="protein sequence ID" value="CAA9532673.1"/>
    <property type="molecule type" value="Genomic_DNA"/>
</dbReference>
<evidence type="ECO:0000256" key="7">
    <source>
        <dbReference type="PROSITE-ProRule" id="PRU01373"/>
    </source>
</evidence>
<evidence type="ECO:0000256" key="2">
    <source>
        <dbReference type="ARBA" id="ARBA00005992"/>
    </source>
</evidence>
<dbReference type="PROSITE" id="PS52029">
    <property type="entry name" value="LD_TPASE"/>
    <property type="match status" value="1"/>
</dbReference>
<dbReference type="CDD" id="cd16913">
    <property type="entry name" value="YkuD_like"/>
    <property type="match status" value="1"/>
</dbReference>
<keyword evidence="5 7" id="KW-0573">Peptidoglycan synthesis</keyword>
<accession>A0A6J4TUT2</accession>
<evidence type="ECO:0000313" key="9">
    <source>
        <dbReference type="EMBL" id="CAA9532673.1"/>
    </source>
</evidence>
<dbReference type="GO" id="GO:0008360">
    <property type="term" value="P:regulation of cell shape"/>
    <property type="evidence" value="ECO:0007669"/>
    <property type="project" value="UniProtKB-UniRule"/>
</dbReference>
<evidence type="ECO:0000256" key="4">
    <source>
        <dbReference type="ARBA" id="ARBA00022960"/>
    </source>
</evidence>
<comment type="pathway">
    <text evidence="1 7">Cell wall biogenesis; peptidoglycan biosynthesis.</text>
</comment>
<reference evidence="9" key="1">
    <citation type="submission" date="2020-02" db="EMBL/GenBank/DDBJ databases">
        <authorList>
            <person name="Meier V. D."/>
        </authorList>
    </citation>
    <scope>NUCLEOTIDE SEQUENCE</scope>
    <source>
        <strain evidence="9">AVDCRST_MAG73</strain>
    </source>
</reference>
<proteinExistence type="inferred from homology"/>
<keyword evidence="6 7" id="KW-0961">Cell wall biogenesis/degradation</keyword>
<organism evidence="9">
    <name type="scientific">uncultured Thermomicrobiales bacterium</name>
    <dbReference type="NCBI Taxonomy" id="1645740"/>
    <lineage>
        <taxon>Bacteria</taxon>
        <taxon>Pseudomonadati</taxon>
        <taxon>Thermomicrobiota</taxon>
        <taxon>Thermomicrobia</taxon>
        <taxon>Thermomicrobiales</taxon>
        <taxon>environmental samples</taxon>
    </lineage>
</organism>
<dbReference type="GO" id="GO:0009252">
    <property type="term" value="P:peptidoglycan biosynthetic process"/>
    <property type="evidence" value="ECO:0007669"/>
    <property type="project" value="UniProtKB-UniPathway"/>
</dbReference>
<comment type="similarity">
    <text evidence="2">Belongs to the YkuD family.</text>
</comment>
<dbReference type="InterPro" id="IPR005490">
    <property type="entry name" value="LD_TPept_cat_dom"/>
</dbReference>
<dbReference type="GO" id="GO:0016740">
    <property type="term" value="F:transferase activity"/>
    <property type="evidence" value="ECO:0007669"/>
    <property type="project" value="UniProtKB-KW"/>
</dbReference>
<name>A0A6J4TUT2_9BACT</name>